<keyword evidence="1" id="KW-0472">Membrane</keyword>
<gene>
    <name evidence="2" type="ORF">N2K95_14535</name>
</gene>
<protein>
    <submittedName>
        <fullName evidence="2">Uncharacterized protein</fullName>
    </submittedName>
</protein>
<keyword evidence="1" id="KW-0812">Transmembrane</keyword>
<proteinExistence type="predicted"/>
<feature type="transmembrane region" description="Helical" evidence="1">
    <location>
        <begin position="54"/>
        <end position="81"/>
    </location>
</feature>
<dbReference type="RefSeq" id="WP_260652114.1">
    <property type="nucleotide sequence ID" value="NZ_CP104275.1"/>
</dbReference>
<feature type="transmembrane region" description="Helical" evidence="1">
    <location>
        <begin position="21"/>
        <end position="48"/>
    </location>
</feature>
<sequence>MGSQSQTMPAARRRSAMLFRRARSGLVLIAVFWIWMLFGAADFVAALFGSPIHAALAVFALGTLTLISLLFLPICLAYLVLNRPSMRAGSPAASARRTQGNGLAPVIRMMPRRDAARGETVRAAAERQDLAS</sequence>
<accession>A0ABY5YRY5</accession>
<evidence type="ECO:0000256" key="1">
    <source>
        <dbReference type="SAM" id="Phobius"/>
    </source>
</evidence>
<keyword evidence="1" id="KW-1133">Transmembrane helix</keyword>
<dbReference type="EMBL" id="CP104275">
    <property type="protein sequence ID" value="UWX96838.1"/>
    <property type="molecule type" value="Genomic_DNA"/>
</dbReference>
<dbReference type="Proteomes" id="UP001059859">
    <property type="component" value="Chromosome"/>
</dbReference>
<reference evidence="2" key="1">
    <citation type="submission" date="2022-09" db="EMBL/GenBank/DDBJ databases">
        <title>Novel species in genus Arthrobacter.</title>
        <authorList>
            <person name="Liu Y."/>
        </authorList>
    </citation>
    <scope>NUCLEOTIDE SEQUENCE</scope>
    <source>
        <strain evidence="2">Zg-Y815</strain>
    </source>
</reference>
<organism evidence="2 3">
    <name type="scientific">Arthrobacter zhaoxinii</name>
    <dbReference type="NCBI Taxonomy" id="2964616"/>
    <lineage>
        <taxon>Bacteria</taxon>
        <taxon>Bacillati</taxon>
        <taxon>Actinomycetota</taxon>
        <taxon>Actinomycetes</taxon>
        <taxon>Micrococcales</taxon>
        <taxon>Micrococcaceae</taxon>
        <taxon>Arthrobacter</taxon>
    </lineage>
</organism>
<evidence type="ECO:0000313" key="2">
    <source>
        <dbReference type="EMBL" id="UWX96838.1"/>
    </source>
</evidence>
<name>A0ABY5YRY5_9MICC</name>
<keyword evidence="3" id="KW-1185">Reference proteome</keyword>
<evidence type="ECO:0000313" key="3">
    <source>
        <dbReference type="Proteomes" id="UP001059859"/>
    </source>
</evidence>